<dbReference type="KEGG" id="tpla:ElP_71920"/>
<reference evidence="2 3" key="1">
    <citation type="submission" date="2019-02" db="EMBL/GenBank/DDBJ databases">
        <title>Deep-cultivation of Planctomycetes and their phenomic and genomic characterization uncovers novel biology.</title>
        <authorList>
            <person name="Wiegand S."/>
            <person name="Jogler M."/>
            <person name="Boedeker C."/>
            <person name="Pinto D."/>
            <person name="Vollmers J."/>
            <person name="Rivas-Marin E."/>
            <person name="Kohn T."/>
            <person name="Peeters S.H."/>
            <person name="Heuer A."/>
            <person name="Rast P."/>
            <person name="Oberbeckmann S."/>
            <person name="Bunk B."/>
            <person name="Jeske O."/>
            <person name="Meyerdierks A."/>
            <person name="Storesund J.E."/>
            <person name="Kallscheuer N."/>
            <person name="Luecker S."/>
            <person name="Lage O.M."/>
            <person name="Pohl T."/>
            <person name="Merkel B.J."/>
            <person name="Hornburger P."/>
            <person name="Mueller R.-W."/>
            <person name="Bruemmer F."/>
            <person name="Labrenz M."/>
            <person name="Spormann A.M."/>
            <person name="Op den Camp H."/>
            <person name="Overmann J."/>
            <person name="Amann R."/>
            <person name="Jetten M.S.M."/>
            <person name="Mascher T."/>
            <person name="Medema M.H."/>
            <person name="Devos D.P."/>
            <person name="Kaster A.-K."/>
            <person name="Ovreas L."/>
            <person name="Rohde M."/>
            <person name="Galperin M.Y."/>
            <person name="Jogler C."/>
        </authorList>
    </citation>
    <scope>NUCLEOTIDE SEQUENCE [LARGE SCALE GENOMIC DNA]</scope>
    <source>
        <strain evidence="2 3">ElP</strain>
        <plasmid evidence="3">pelp_1</plasmid>
    </source>
</reference>
<dbReference type="Proteomes" id="UP000317835">
    <property type="component" value="Plasmid pElP_1"/>
</dbReference>
<evidence type="ECO:0000313" key="3">
    <source>
        <dbReference type="Proteomes" id="UP000317835"/>
    </source>
</evidence>
<keyword evidence="2" id="KW-0614">Plasmid</keyword>
<proteinExistence type="predicted"/>
<organism evidence="2 3">
    <name type="scientific">Tautonia plasticadhaerens</name>
    <dbReference type="NCBI Taxonomy" id="2527974"/>
    <lineage>
        <taxon>Bacteria</taxon>
        <taxon>Pseudomonadati</taxon>
        <taxon>Planctomycetota</taxon>
        <taxon>Planctomycetia</taxon>
        <taxon>Isosphaerales</taxon>
        <taxon>Isosphaeraceae</taxon>
        <taxon>Tautonia</taxon>
    </lineage>
</organism>
<dbReference type="AlphaFoldDB" id="A0A518HEH0"/>
<evidence type="ECO:0000256" key="1">
    <source>
        <dbReference type="SAM" id="MobiDB-lite"/>
    </source>
</evidence>
<keyword evidence="3" id="KW-1185">Reference proteome</keyword>
<evidence type="ECO:0000313" key="2">
    <source>
        <dbReference type="EMBL" id="QDV39228.1"/>
    </source>
</evidence>
<protein>
    <submittedName>
        <fullName evidence="2">Uncharacterized protein</fullName>
    </submittedName>
</protein>
<gene>
    <name evidence="2" type="ORF">ElP_71920</name>
</gene>
<name>A0A518HEH0_9BACT</name>
<geneLocation type="plasmid" evidence="3">
    <name>pelp_1</name>
</geneLocation>
<feature type="region of interest" description="Disordered" evidence="1">
    <location>
        <begin position="19"/>
        <end position="42"/>
    </location>
</feature>
<dbReference type="EMBL" id="CP036427">
    <property type="protein sequence ID" value="QDV39228.1"/>
    <property type="molecule type" value="Genomic_DNA"/>
</dbReference>
<accession>A0A518HEH0</accession>
<sequence>MSLHPGDLLSPANLSRLRLTGTPDLDGAQPPPTRPQRPRVPGQFLKGPIPLDWLSAAARLPGKAPLAVALAIRFESGRRGDAESVKVTNPLVARLGVSRKSKYAALSALEGAGLIRVSRQPKKSAVVTILSNQQSHP</sequence>